<name>A0A9W4HZY0_PENNA</name>
<organism evidence="2 3">
    <name type="scientific">Penicillium nalgiovense</name>
    <dbReference type="NCBI Taxonomy" id="60175"/>
    <lineage>
        <taxon>Eukaryota</taxon>
        <taxon>Fungi</taxon>
        <taxon>Dikarya</taxon>
        <taxon>Ascomycota</taxon>
        <taxon>Pezizomycotina</taxon>
        <taxon>Eurotiomycetes</taxon>
        <taxon>Eurotiomycetidae</taxon>
        <taxon>Eurotiales</taxon>
        <taxon>Aspergillaceae</taxon>
        <taxon>Penicillium</taxon>
    </lineage>
</organism>
<dbReference type="OrthoDB" id="8120565at2759"/>
<gene>
    <name evidence="2" type="ORF">PNAL_LOCUS6897</name>
</gene>
<sequence>MITELGVGYLFKGTRLLPNIDYGKFKSGWPKPPRILHYDDHFFDIDVFVDLIIAEYRLREIVQQEQSLKTKVRVLKKIAADDDEDKETQYDEELTTLLRQYSAAEYNFYLAETMIPTGPIKQSYETLRQNPTWYLREELVDDCVKRRGCCSRNCGCCQIRHETTERSRGLGHCTPTCGCCSIERGIEHTAEERQGFVDDFKKRMYADNPACVIQMAEAFFLPPLVEKTQQEPQERPQEKTQEETQKETQEKPQENPHENPQQNPKEKRTQCQGGKKQWWKQIFTNG</sequence>
<comment type="caution">
    <text evidence="2">The sequence shown here is derived from an EMBL/GenBank/DDBJ whole genome shotgun (WGS) entry which is preliminary data.</text>
</comment>
<proteinExistence type="predicted"/>
<accession>A0A9W4HZY0</accession>
<evidence type="ECO:0000313" key="2">
    <source>
        <dbReference type="EMBL" id="CAG8179807.1"/>
    </source>
</evidence>
<evidence type="ECO:0000256" key="1">
    <source>
        <dbReference type="SAM" id="MobiDB-lite"/>
    </source>
</evidence>
<dbReference type="Proteomes" id="UP001153461">
    <property type="component" value="Unassembled WGS sequence"/>
</dbReference>
<feature type="region of interest" description="Disordered" evidence="1">
    <location>
        <begin position="227"/>
        <end position="286"/>
    </location>
</feature>
<feature type="compositionally biased region" description="Low complexity" evidence="1">
    <location>
        <begin position="272"/>
        <end position="286"/>
    </location>
</feature>
<evidence type="ECO:0000313" key="3">
    <source>
        <dbReference type="Proteomes" id="UP001153461"/>
    </source>
</evidence>
<feature type="compositionally biased region" description="Basic and acidic residues" evidence="1">
    <location>
        <begin position="228"/>
        <end position="257"/>
    </location>
</feature>
<reference evidence="2" key="1">
    <citation type="submission" date="2021-07" db="EMBL/GenBank/DDBJ databases">
        <authorList>
            <person name="Branca A.L. A."/>
        </authorList>
    </citation>
    <scope>NUCLEOTIDE SEQUENCE</scope>
</reference>
<protein>
    <submittedName>
        <fullName evidence="2">Uncharacterized protein</fullName>
    </submittedName>
</protein>
<dbReference type="EMBL" id="CAJVNV010000377">
    <property type="protein sequence ID" value="CAG8179807.1"/>
    <property type="molecule type" value="Genomic_DNA"/>
</dbReference>
<dbReference type="AlphaFoldDB" id="A0A9W4HZY0"/>